<organism evidence="1">
    <name type="scientific">viral metagenome</name>
    <dbReference type="NCBI Taxonomy" id="1070528"/>
    <lineage>
        <taxon>unclassified sequences</taxon>
        <taxon>metagenomes</taxon>
        <taxon>organismal metagenomes</taxon>
    </lineage>
</organism>
<sequence length="284" mass="33872">MNIDNNDYRTRYLYSKLEVKQSLLLALLEKKTDEALFWAYELYFSGFKDDAFEYLANIYETIYSFENPRLRESIQKIWDEWSDNPNLDCHLGTIIMTISTRKYQMHQFVETYFAVKCVKPAISVSVKMNLIIRMKEVDLEKYKTIVPDKPRNYLKLACRFPIRSETRVLFDSPPSDFSQKNYYHWLYYCKETPFWIEKITKCRGIINEENRDIQFDDDNKEEFYDEWAIEPDEQPVSVKLLFTGKADERQLSITDFCNKYGASLITKKLKITKTLALTNSITYT</sequence>
<dbReference type="AlphaFoldDB" id="A0A6C0JN19"/>
<name>A0A6C0JN19_9ZZZZ</name>
<evidence type="ECO:0000313" key="1">
    <source>
        <dbReference type="EMBL" id="QHU05074.1"/>
    </source>
</evidence>
<dbReference type="EMBL" id="MN740407">
    <property type="protein sequence ID" value="QHU05074.1"/>
    <property type="molecule type" value="Genomic_DNA"/>
</dbReference>
<proteinExistence type="predicted"/>
<protein>
    <submittedName>
        <fullName evidence="1">Uncharacterized protein</fullName>
    </submittedName>
</protein>
<accession>A0A6C0JN19</accession>
<reference evidence="1" key="1">
    <citation type="journal article" date="2020" name="Nature">
        <title>Giant virus diversity and host interactions through global metagenomics.</title>
        <authorList>
            <person name="Schulz F."/>
            <person name="Roux S."/>
            <person name="Paez-Espino D."/>
            <person name="Jungbluth S."/>
            <person name="Walsh D.A."/>
            <person name="Denef V.J."/>
            <person name="McMahon K.D."/>
            <person name="Konstantinidis K.T."/>
            <person name="Eloe-Fadrosh E.A."/>
            <person name="Kyrpides N.C."/>
            <person name="Woyke T."/>
        </authorList>
    </citation>
    <scope>NUCLEOTIDE SEQUENCE</scope>
    <source>
        <strain evidence="1">GVMAG-M-3300027708-5</strain>
    </source>
</reference>